<evidence type="ECO:0008006" key="4">
    <source>
        <dbReference type="Google" id="ProtNLM"/>
    </source>
</evidence>
<evidence type="ECO:0000313" key="2">
    <source>
        <dbReference type="EMBL" id="MFB9097188.1"/>
    </source>
</evidence>
<keyword evidence="1" id="KW-0472">Membrane</keyword>
<keyword evidence="1" id="KW-1133">Transmembrane helix</keyword>
<proteinExistence type="predicted"/>
<organism evidence="2 3">
    <name type="scientific">Flavobacterium jumunjinense</name>
    <dbReference type="NCBI Taxonomy" id="998845"/>
    <lineage>
        <taxon>Bacteria</taxon>
        <taxon>Pseudomonadati</taxon>
        <taxon>Bacteroidota</taxon>
        <taxon>Flavobacteriia</taxon>
        <taxon>Flavobacteriales</taxon>
        <taxon>Flavobacteriaceae</taxon>
        <taxon>Flavobacterium</taxon>
    </lineage>
</organism>
<evidence type="ECO:0000256" key="1">
    <source>
        <dbReference type="SAM" id="Phobius"/>
    </source>
</evidence>
<feature type="transmembrane region" description="Helical" evidence="1">
    <location>
        <begin position="12"/>
        <end position="35"/>
    </location>
</feature>
<sequence>MLLLKKYYKANSIIESVIALTIISICIYISIMVYANVFSPRTSIHQYSHQNEVNEQFYLLQLQEEASVENIEITENWLTTYLKEVTLTYKDSLTSDVSKTVYIHTDGE</sequence>
<dbReference type="Proteomes" id="UP001589607">
    <property type="component" value="Unassembled WGS sequence"/>
</dbReference>
<keyword evidence="3" id="KW-1185">Reference proteome</keyword>
<dbReference type="RefSeq" id="WP_236458205.1">
    <property type="nucleotide sequence ID" value="NZ_CBCSGE010000015.1"/>
</dbReference>
<evidence type="ECO:0000313" key="3">
    <source>
        <dbReference type="Proteomes" id="UP001589607"/>
    </source>
</evidence>
<protein>
    <recommendedName>
        <fullName evidence="4">Prepilin-type N-terminal cleavage/methylation domain-containing protein</fullName>
    </recommendedName>
</protein>
<comment type="caution">
    <text evidence="2">The sequence shown here is derived from an EMBL/GenBank/DDBJ whole genome shotgun (WGS) entry which is preliminary data.</text>
</comment>
<keyword evidence="1" id="KW-0812">Transmembrane</keyword>
<accession>A0ABV5GP96</accession>
<reference evidence="2 3" key="1">
    <citation type="submission" date="2024-09" db="EMBL/GenBank/DDBJ databases">
        <authorList>
            <person name="Sun Q."/>
            <person name="Mori K."/>
        </authorList>
    </citation>
    <scope>NUCLEOTIDE SEQUENCE [LARGE SCALE GENOMIC DNA]</scope>
    <source>
        <strain evidence="2 3">CECT 7955</strain>
    </source>
</reference>
<name>A0ABV5GP96_9FLAO</name>
<dbReference type="EMBL" id="JBHMEY010000039">
    <property type="protein sequence ID" value="MFB9097188.1"/>
    <property type="molecule type" value="Genomic_DNA"/>
</dbReference>
<gene>
    <name evidence="2" type="ORF">ACFFVF_11720</name>
</gene>